<name>A0A4S8MFT5_DENBC</name>
<feature type="chain" id="PRO_5020727095" evidence="1">
    <location>
        <begin position="20"/>
        <end position="131"/>
    </location>
</feature>
<gene>
    <name evidence="2" type="ORF">K435DRAFT_963572</name>
</gene>
<sequence>MRLAPFYLSAVLAVVLVRGAPVTESSELISSPTQITTDSYPSIHPRDPLKFNVGDIKKIGQVLPTGLLGGGSDAFTQATSAPTTTACARGVRNGDKRGIGGLLGTLGEEVGEEGISRIMGGTASVPEPQSC</sequence>
<accession>A0A4S8MFT5</accession>
<evidence type="ECO:0000256" key="1">
    <source>
        <dbReference type="SAM" id="SignalP"/>
    </source>
</evidence>
<protein>
    <submittedName>
        <fullName evidence="2">Uncharacterized protein</fullName>
    </submittedName>
</protein>
<dbReference type="EMBL" id="ML179091">
    <property type="protein sequence ID" value="THV01331.1"/>
    <property type="molecule type" value="Genomic_DNA"/>
</dbReference>
<evidence type="ECO:0000313" key="3">
    <source>
        <dbReference type="Proteomes" id="UP000297245"/>
    </source>
</evidence>
<keyword evidence="3" id="KW-1185">Reference proteome</keyword>
<keyword evidence="1" id="KW-0732">Signal</keyword>
<evidence type="ECO:0000313" key="2">
    <source>
        <dbReference type="EMBL" id="THV01331.1"/>
    </source>
</evidence>
<proteinExistence type="predicted"/>
<organism evidence="2 3">
    <name type="scientific">Dendrothele bispora (strain CBS 962.96)</name>
    <dbReference type="NCBI Taxonomy" id="1314807"/>
    <lineage>
        <taxon>Eukaryota</taxon>
        <taxon>Fungi</taxon>
        <taxon>Dikarya</taxon>
        <taxon>Basidiomycota</taxon>
        <taxon>Agaricomycotina</taxon>
        <taxon>Agaricomycetes</taxon>
        <taxon>Agaricomycetidae</taxon>
        <taxon>Agaricales</taxon>
        <taxon>Agaricales incertae sedis</taxon>
        <taxon>Dendrothele</taxon>
    </lineage>
</organism>
<feature type="signal peptide" evidence="1">
    <location>
        <begin position="1"/>
        <end position="19"/>
    </location>
</feature>
<dbReference type="Proteomes" id="UP000297245">
    <property type="component" value="Unassembled WGS sequence"/>
</dbReference>
<dbReference type="AlphaFoldDB" id="A0A4S8MFT5"/>
<reference evidence="2 3" key="1">
    <citation type="journal article" date="2019" name="Nat. Ecol. Evol.">
        <title>Megaphylogeny resolves global patterns of mushroom evolution.</title>
        <authorList>
            <person name="Varga T."/>
            <person name="Krizsan K."/>
            <person name="Foldi C."/>
            <person name="Dima B."/>
            <person name="Sanchez-Garcia M."/>
            <person name="Sanchez-Ramirez S."/>
            <person name="Szollosi G.J."/>
            <person name="Szarkandi J.G."/>
            <person name="Papp V."/>
            <person name="Albert L."/>
            <person name="Andreopoulos W."/>
            <person name="Angelini C."/>
            <person name="Antonin V."/>
            <person name="Barry K.W."/>
            <person name="Bougher N.L."/>
            <person name="Buchanan P."/>
            <person name="Buyck B."/>
            <person name="Bense V."/>
            <person name="Catcheside P."/>
            <person name="Chovatia M."/>
            <person name="Cooper J."/>
            <person name="Damon W."/>
            <person name="Desjardin D."/>
            <person name="Finy P."/>
            <person name="Geml J."/>
            <person name="Haridas S."/>
            <person name="Hughes K."/>
            <person name="Justo A."/>
            <person name="Karasinski D."/>
            <person name="Kautmanova I."/>
            <person name="Kiss B."/>
            <person name="Kocsube S."/>
            <person name="Kotiranta H."/>
            <person name="LaButti K.M."/>
            <person name="Lechner B.E."/>
            <person name="Liimatainen K."/>
            <person name="Lipzen A."/>
            <person name="Lukacs Z."/>
            <person name="Mihaltcheva S."/>
            <person name="Morgado L.N."/>
            <person name="Niskanen T."/>
            <person name="Noordeloos M.E."/>
            <person name="Ohm R.A."/>
            <person name="Ortiz-Santana B."/>
            <person name="Ovrebo C."/>
            <person name="Racz N."/>
            <person name="Riley R."/>
            <person name="Savchenko A."/>
            <person name="Shiryaev A."/>
            <person name="Soop K."/>
            <person name="Spirin V."/>
            <person name="Szebenyi C."/>
            <person name="Tomsovsky M."/>
            <person name="Tulloss R.E."/>
            <person name="Uehling J."/>
            <person name="Grigoriev I.V."/>
            <person name="Vagvolgyi C."/>
            <person name="Papp T."/>
            <person name="Martin F.M."/>
            <person name="Miettinen O."/>
            <person name="Hibbett D.S."/>
            <person name="Nagy L.G."/>
        </authorList>
    </citation>
    <scope>NUCLEOTIDE SEQUENCE [LARGE SCALE GENOMIC DNA]</scope>
    <source>
        <strain evidence="2 3">CBS 962.96</strain>
    </source>
</reference>